<dbReference type="Pfam" id="PF06240">
    <property type="entry name" value="COXG"/>
    <property type="match status" value="1"/>
</dbReference>
<dbReference type="Proteomes" id="UP001597277">
    <property type="component" value="Unassembled WGS sequence"/>
</dbReference>
<evidence type="ECO:0000256" key="1">
    <source>
        <dbReference type="SAM" id="MobiDB-lite"/>
    </source>
</evidence>
<name>A0ABW4L572_9MICO</name>
<evidence type="ECO:0000256" key="2">
    <source>
        <dbReference type="SAM" id="Phobius"/>
    </source>
</evidence>
<feature type="compositionally biased region" description="Low complexity" evidence="1">
    <location>
        <begin position="176"/>
        <end position="190"/>
    </location>
</feature>
<proteinExistence type="predicted"/>
<feature type="region of interest" description="Disordered" evidence="1">
    <location>
        <begin position="149"/>
        <end position="190"/>
    </location>
</feature>
<dbReference type="SUPFAM" id="SSF55961">
    <property type="entry name" value="Bet v1-like"/>
    <property type="match status" value="1"/>
</dbReference>
<keyword evidence="2" id="KW-1133">Transmembrane helix</keyword>
<keyword evidence="2" id="KW-0812">Transmembrane</keyword>
<keyword evidence="4" id="KW-1185">Reference proteome</keyword>
<protein>
    <submittedName>
        <fullName evidence="3">SRPBCC family protein</fullName>
    </submittedName>
</protein>
<feature type="transmembrane region" description="Helical" evidence="2">
    <location>
        <begin position="233"/>
        <end position="251"/>
    </location>
</feature>
<comment type="caution">
    <text evidence="3">The sequence shown here is derived from an EMBL/GenBank/DDBJ whole genome shotgun (WGS) entry which is preliminary data.</text>
</comment>
<sequence>MELTHSFTVPADPATTWELLTDLDRVGSCFPGATVKEATEQEFSGTVKVKLGPIAMQYAGSGTFVERDDDGHRAVIEAKGKDRRGNGTAAATVTMSLTPDGEGTRADVTTDLQVTGKPAQFGRGVMQDVSDKLLGQFVACIERRLGEGEGADGAGSGLDAASSSEKVPDDGPSQEGASATTGAAQSAATAAAGAPAAATATAGSPPGRAAPAREDDDAIDLGSAVAPVLLQRYSGVAAAGLIGLLVGLLLGRRWR</sequence>
<dbReference type="PANTHER" id="PTHR38588">
    <property type="entry name" value="BLL0334 PROTEIN"/>
    <property type="match status" value="1"/>
</dbReference>
<accession>A0ABW4L572</accession>
<dbReference type="InterPro" id="IPR010419">
    <property type="entry name" value="CO_DH_gsu"/>
</dbReference>
<evidence type="ECO:0000313" key="3">
    <source>
        <dbReference type="EMBL" id="MFD1718728.1"/>
    </source>
</evidence>
<dbReference type="PANTHER" id="PTHR38588:SF1">
    <property type="entry name" value="BLL0334 PROTEIN"/>
    <property type="match status" value="1"/>
</dbReference>
<feature type="region of interest" description="Disordered" evidence="1">
    <location>
        <begin position="195"/>
        <end position="214"/>
    </location>
</feature>
<reference evidence="4" key="1">
    <citation type="journal article" date="2019" name="Int. J. Syst. Evol. Microbiol.">
        <title>The Global Catalogue of Microorganisms (GCM) 10K type strain sequencing project: providing services to taxonomists for standard genome sequencing and annotation.</title>
        <authorList>
            <consortium name="The Broad Institute Genomics Platform"/>
            <consortium name="The Broad Institute Genome Sequencing Center for Infectious Disease"/>
            <person name="Wu L."/>
            <person name="Ma J."/>
        </authorList>
    </citation>
    <scope>NUCLEOTIDE SEQUENCE [LARGE SCALE GENOMIC DNA]</scope>
    <source>
        <strain evidence="4">JCM 17130</strain>
    </source>
</reference>
<dbReference type="CDD" id="cd07823">
    <property type="entry name" value="SRPBCC_5"/>
    <property type="match status" value="1"/>
</dbReference>
<keyword evidence="2" id="KW-0472">Membrane</keyword>
<organism evidence="3 4">
    <name type="scientific">Georgenia deserti</name>
    <dbReference type="NCBI Taxonomy" id="2093781"/>
    <lineage>
        <taxon>Bacteria</taxon>
        <taxon>Bacillati</taxon>
        <taxon>Actinomycetota</taxon>
        <taxon>Actinomycetes</taxon>
        <taxon>Micrococcales</taxon>
        <taxon>Bogoriellaceae</taxon>
        <taxon>Georgenia</taxon>
    </lineage>
</organism>
<dbReference type="Gene3D" id="3.30.530.20">
    <property type="match status" value="1"/>
</dbReference>
<gene>
    <name evidence="3" type="ORF">ACFSE6_12845</name>
</gene>
<dbReference type="EMBL" id="JBHUEE010000006">
    <property type="protein sequence ID" value="MFD1718728.1"/>
    <property type="molecule type" value="Genomic_DNA"/>
</dbReference>
<evidence type="ECO:0000313" key="4">
    <source>
        <dbReference type="Proteomes" id="UP001597277"/>
    </source>
</evidence>
<feature type="compositionally biased region" description="Low complexity" evidence="1">
    <location>
        <begin position="195"/>
        <end position="210"/>
    </location>
</feature>
<dbReference type="InterPro" id="IPR023393">
    <property type="entry name" value="START-like_dom_sf"/>
</dbReference>
<dbReference type="RefSeq" id="WP_388007587.1">
    <property type="nucleotide sequence ID" value="NZ_JBHUEE010000006.1"/>
</dbReference>